<name>U9T1R6_RHIID</name>
<dbReference type="EMBL" id="KI295971">
    <property type="protein sequence ID" value="ESA02085.1"/>
    <property type="molecule type" value="Genomic_DNA"/>
</dbReference>
<evidence type="ECO:0000313" key="1">
    <source>
        <dbReference type="EMBL" id="ESA02085.1"/>
    </source>
</evidence>
<gene>
    <name evidence="1" type="ORF">GLOINDRAFT_6851</name>
</gene>
<protein>
    <submittedName>
        <fullName evidence="1">Uncharacterized protein</fullName>
    </submittedName>
</protein>
<sequence>MISCKEWPLQAESMASIPSSLSAPRKCLGLTLSSQILKTGKFVDEEVIDLRDADITGNPQRVPCKECGKITSSTYGMCKKHVGKYQNMEYYYWQKLAKIQDTSQQPILENSSKFSRTS</sequence>
<proteinExistence type="predicted"/>
<dbReference type="HOGENOM" id="CLU_2074391_0_0_1"/>
<reference evidence="1" key="1">
    <citation type="submission" date="2013-07" db="EMBL/GenBank/DDBJ databases">
        <title>The genome of an arbuscular mycorrhizal fungus provides insights into the evolution of the oldest plant symbiosis.</title>
        <authorList>
            <consortium name="DOE Joint Genome Institute"/>
            <person name="Tisserant E."/>
            <person name="Malbreil M."/>
            <person name="Kuo A."/>
            <person name="Kohler A."/>
            <person name="Symeonidi A."/>
            <person name="Balestrini R."/>
            <person name="Charron P."/>
            <person name="Duensing N."/>
            <person name="Frei-dit-Frey N."/>
            <person name="Gianinazzi-Pearson V."/>
            <person name="Gilbert B."/>
            <person name="Handa Y."/>
            <person name="Hijri M."/>
            <person name="Kaul R."/>
            <person name="Kawaguchi M."/>
            <person name="Krajinski F."/>
            <person name="Lammers P."/>
            <person name="Lapierre D."/>
            <person name="Masclaux F.G."/>
            <person name="Murat C."/>
            <person name="Morin E."/>
            <person name="Ndikumana S."/>
            <person name="Pagni M."/>
            <person name="Petitpierre D."/>
            <person name="Requena N."/>
            <person name="Rosikiewicz P."/>
            <person name="Riley R."/>
            <person name="Saito K."/>
            <person name="San Clemente H."/>
            <person name="Shapiro H."/>
            <person name="van Tuinen D."/>
            <person name="Becard G."/>
            <person name="Bonfante P."/>
            <person name="Paszkowski U."/>
            <person name="Shachar-Hill Y."/>
            <person name="Young J.P."/>
            <person name="Sanders I.R."/>
            <person name="Henrissat B."/>
            <person name="Rensing S.A."/>
            <person name="Grigoriev I.V."/>
            <person name="Corradi N."/>
            <person name="Roux C."/>
            <person name="Martin F."/>
        </authorList>
    </citation>
    <scope>NUCLEOTIDE SEQUENCE</scope>
    <source>
        <strain evidence="1">DAOM 197198</strain>
    </source>
</reference>
<accession>U9T1R6</accession>
<dbReference type="AlphaFoldDB" id="U9T1R6"/>
<organism evidence="1">
    <name type="scientific">Rhizophagus irregularis (strain DAOM 181602 / DAOM 197198 / MUCL 43194)</name>
    <name type="common">Arbuscular mycorrhizal fungus</name>
    <name type="synonym">Glomus intraradices</name>
    <dbReference type="NCBI Taxonomy" id="747089"/>
    <lineage>
        <taxon>Eukaryota</taxon>
        <taxon>Fungi</taxon>
        <taxon>Fungi incertae sedis</taxon>
        <taxon>Mucoromycota</taxon>
        <taxon>Glomeromycotina</taxon>
        <taxon>Glomeromycetes</taxon>
        <taxon>Glomerales</taxon>
        <taxon>Glomeraceae</taxon>
        <taxon>Rhizophagus</taxon>
    </lineage>
</organism>